<dbReference type="GO" id="GO:0004040">
    <property type="term" value="F:amidase activity"/>
    <property type="evidence" value="ECO:0007669"/>
    <property type="project" value="UniProtKB-EC"/>
</dbReference>
<dbReference type="eggNOG" id="KOG1212">
    <property type="taxonomic scope" value="Eukaryota"/>
</dbReference>
<organism evidence="6 7">
    <name type="scientific">Aspergillus oryzae</name>
    <name type="common">Yellow koji mold</name>
    <dbReference type="NCBI Taxonomy" id="5062"/>
    <lineage>
        <taxon>Eukaryota</taxon>
        <taxon>Fungi</taxon>
        <taxon>Dikarya</taxon>
        <taxon>Ascomycota</taxon>
        <taxon>Pezizomycotina</taxon>
        <taxon>Eurotiomycetes</taxon>
        <taxon>Eurotiomycetidae</taxon>
        <taxon>Eurotiales</taxon>
        <taxon>Aspergillaceae</taxon>
        <taxon>Aspergillus</taxon>
        <taxon>Aspergillus subgen. Circumdati</taxon>
    </lineage>
</organism>
<evidence type="ECO:0000259" key="5">
    <source>
        <dbReference type="Pfam" id="PF01425"/>
    </source>
</evidence>
<dbReference type="PANTHER" id="PTHR46072:SF3">
    <property type="entry name" value="AMIDASE"/>
    <property type="match status" value="1"/>
</dbReference>
<dbReference type="InterPro" id="IPR023631">
    <property type="entry name" value="Amidase_dom"/>
</dbReference>
<dbReference type="InterPro" id="IPR036928">
    <property type="entry name" value="AS_sf"/>
</dbReference>
<dbReference type="Pfam" id="PF01425">
    <property type="entry name" value="Amidase"/>
    <property type="match status" value="1"/>
</dbReference>
<feature type="domain" description="Amidase" evidence="5">
    <location>
        <begin position="90"/>
        <end position="544"/>
    </location>
</feature>
<comment type="caution">
    <text evidence="6">The sequence shown here is derived from an EMBL/GenBank/DDBJ whole genome shotgun (WGS) entry which is preliminary data.</text>
</comment>
<reference evidence="6 7" key="1">
    <citation type="submission" date="2016-10" db="EMBL/GenBank/DDBJ databases">
        <title>Genome sequencing of Aspergillus oryzae BCC7051.</title>
        <authorList>
            <person name="Thammarongtham C."/>
            <person name="Vorapreeda T."/>
            <person name="Nookaew I."/>
            <person name="Srisuk T."/>
            <person name="Land M."/>
            <person name="Jeennor S."/>
            <person name="Laoteng K."/>
        </authorList>
    </citation>
    <scope>NUCLEOTIDE SEQUENCE [LARGE SCALE GENOMIC DNA]</scope>
    <source>
        <strain evidence="6 7">BCC7051</strain>
    </source>
</reference>
<dbReference type="AlphaFoldDB" id="A0A1S9DTN4"/>
<dbReference type="Gene3D" id="3.90.1300.10">
    <property type="entry name" value="Amidase signature (AS) domain"/>
    <property type="match status" value="1"/>
</dbReference>
<comment type="catalytic activity">
    <reaction evidence="1">
        <text>a monocarboxylic acid amide + H2O = a monocarboxylate + NH4(+)</text>
        <dbReference type="Rhea" id="RHEA:12020"/>
        <dbReference type="ChEBI" id="CHEBI:15377"/>
        <dbReference type="ChEBI" id="CHEBI:28938"/>
        <dbReference type="ChEBI" id="CHEBI:35757"/>
        <dbReference type="ChEBI" id="CHEBI:83628"/>
        <dbReference type="EC" id="3.5.1.4"/>
    </reaction>
</comment>
<evidence type="ECO:0000256" key="3">
    <source>
        <dbReference type="ARBA" id="ARBA00012922"/>
    </source>
</evidence>
<evidence type="ECO:0000313" key="6">
    <source>
        <dbReference type="EMBL" id="OOO12236.1"/>
    </source>
</evidence>
<comment type="similarity">
    <text evidence="2">Belongs to the amidase family.</text>
</comment>
<dbReference type="PROSITE" id="PS00571">
    <property type="entry name" value="AMIDASES"/>
    <property type="match status" value="1"/>
</dbReference>
<dbReference type="EMBL" id="MKZY01000003">
    <property type="protein sequence ID" value="OOO12236.1"/>
    <property type="molecule type" value="Genomic_DNA"/>
</dbReference>
<dbReference type="EC" id="3.5.1.4" evidence="3"/>
<dbReference type="PANTHER" id="PTHR46072">
    <property type="entry name" value="AMIDASE-RELATED-RELATED"/>
    <property type="match status" value="1"/>
</dbReference>
<evidence type="ECO:0000256" key="2">
    <source>
        <dbReference type="ARBA" id="ARBA00009199"/>
    </source>
</evidence>
<dbReference type="SUPFAM" id="SSF75304">
    <property type="entry name" value="Amidase signature (AS) enzymes"/>
    <property type="match status" value="1"/>
</dbReference>
<protein>
    <recommendedName>
        <fullName evidence="3">amidase</fullName>
        <ecNumber evidence="3">3.5.1.4</ecNumber>
    </recommendedName>
</protein>
<keyword evidence="4" id="KW-0378">Hydrolase</keyword>
<proteinExistence type="inferred from homology"/>
<name>A0A1S9DTN4_ASPOZ</name>
<dbReference type="VEuPathDB" id="FungiDB:AO090166000117"/>
<evidence type="ECO:0000256" key="1">
    <source>
        <dbReference type="ARBA" id="ARBA00001311"/>
    </source>
</evidence>
<evidence type="ECO:0000313" key="7">
    <source>
        <dbReference type="Proteomes" id="UP000190312"/>
    </source>
</evidence>
<gene>
    <name evidence="6" type="ORF">OAory_01087060</name>
</gene>
<evidence type="ECO:0000256" key="4">
    <source>
        <dbReference type="ARBA" id="ARBA00022801"/>
    </source>
</evidence>
<dbReference type="OrthoDB" id="6428749at2759"/>
<accession>A0A1S9DTN4</accession>
<sequence>MGSNEESSWQQRVEQKRQRCANKIPAEWRMPDEVIASLHTPLADHRNDLIRNDIIRKSGIMTKHELQITEDYTVRELLAALAKGSLSSVEVTVAYCKRAAIAQQLVSCLTETMFAEALERAQYLDQLRSQGQVVGPLHGMPVSIKDSFHYKGTEATIGMVSFLDEVSTGNSPLVDILLKLGAVIYVKTNVPQTMMALDSHNNVFGRTLNPWNTTLTPGGSSGGEGALIALRGSPLGVGTDVGGSIRVPALCCGTYGFRPSASRVPNAGTRACSTSGMRFILSCAGPLSTDLDGLEVFFSSVFDIQPSLYDSTVIDVPWRNVTVKPKLRIGLVPEHPVFPLHPPIKRILAEAVQRLEEQGHEIIRLTNEECRIRELNEVALGIFGLDQGALSHVISAGEPVVPALQHIGAQIAKVKQFHKPSLPDMSSMDRLAKLAALNTCRAELKEEYREMWKQHNLDLCLAPPAQNTAVAHDAFGPAPYTIFLNCLDYPACVIPFGQVNELDATDTFQVGEDQIAPEYDYKSVEGAPCGIQLFTTTMRDEECLQMSKLIDLCLRGEAPMLLLDPYAAVTRVLRSTANRPALRNAQITNPEHAGNLLSLGLSLVTFHRLISGFSASTICRFTLSLIRPLYYYEQLQESDMRELLCLVFLDITESLFRARIPIIEYRVRDPYLINHHAGLCGSLLPILYRVCLLGAAIRKGSQHPVSHNCFDILRQEIVAWAPSVSAATAGRFSEEEMLLLLTQANLHRNAALLILHRLRFPFGDQDDDAELLSQTIIREMQYCLAMTKHYPPNISLVLPVAGAEVQDSVGRENILSSLQRYQWLKLLPLRGKSPVIPHSRLDQPGRGDYTISVRPIRRG</sequence>
<dbReference type="InterPro" id="IPR020556">
    <property type="entry name" value="Amidase_CS"/>
</dbReference>
<dbReference type="VEuPathDB" id="FungiDB:AO090166000118"/>
<dbReference type="Proteomes" id="UP000190312">
    <property type="component" value="Unassembled WGS sequence"/>
</dbReference>